<gene>
    <name evidence="8" type="primary">rpsA</name>
    <name evidence="8" type="ORF">OE749_05110</name>
</gene>
<dbReference type="NCBIfam" id="NF004951">
    <property type="entry name" value="PRK06299.1-1"/>
    <property type="match status" value="1"/>
</dbReference>
<dbReference type="CDD" id="cd04465">
    <property type="entry name" value="S1_RPS1_repeat_ec2_hs2"/>
    <property type="match status" value="1"/>
</dbReference>
<feature type="domain" description="S1 motif" evidence="7">
    <location>
        <begin position="105"/>
        <end position="171"/>
    </location>
</feature>
<dbReference type="CDD" id="cd05691">
    <property type="entry name" value="S1_RPS1_repeat_ec6"/>
    <property type="match status" value="1"/>
</dbReference>
<evidence type="ECO:0000259" key="7">
    <source>
        <dbReference type="PROSITE" id="PS50126"/>
    </source>
</evidence>
<organism evidence="8 9">
    <name type="scientific">Fluctibacter corallii</name>
    <dbReference type="NCBI Taxonomy" id="2984329"/>
    <lineage>
        <taxon>Bacteria</taxon>
        <taxon>Pseudomonadati</taxon>
        <taxon>Pseudomonadota</taxon>
        <taxon>Gammaproteobacteria</taxon>
        <taxon>Alteromonadales</taxon>
        <taxon>Alteromonadaceae</taxon>
        <taxon>Fluctibacter</taxon>
    </lineage>
</organism>
<dbReference type="SUPFAM" id="SSF50249">
    <property type="entry name" value="Nucleic acid-binding proteins"/>
    <property type="match status" value="6"/>
</dbReference>
<dbReference type="PRINTS" id="PR00681">
    <property type="entry name" value="RIBOSOMALS1"/>
</dbReference>
<dbReference type="InterPro" id="IPR035104">
    <property type="entry name" value="Ribosomal_protein_S1-like"/>
</dbReference>
<dbReference type="GO" id="GO:0005840">
    <property type="term" value="C:ribosome"/>
    <property type="evidence" value="ECO:0007669"/>
    <property type="project" value="UniProtKB-KW"/>
</dbReference>
<evidence type="ECO:0000256" key="5">
    <source>
        <dbReference type="ARBA" id="ARBA00023274"/>
    </source>
</evidence>
<evidence type="ECO:0000313" key="9">
    <source>
        <dbReference type="Proteomes" id="UP001652504"/>
    </source>
</evidence>
<dbReference type="Pfam" id="PF00575">
    <property type="entry name" value="S1"/>
    <property type="match status" value="6"/>
</dbReference>
<feature type="domain" description="S1 motif" evidence="7">
    <location>
        <begin position="277"/>
        <end position="347"/>
    </location>
</feature>
<dbReference type="CDD" id="cd05687">
    <property type="entry name" value="S1_RPS1_repeat_ec1_hs1"/>
    <property type="match status" value="1"/>
</dbReference>
<feature type="domain" description="S1 motif" evidence="7">
    <location>
        <begin position="21"/>
        <end position="87"/>
    </location>
</feature>
<feature type="domain" description="S1 motif" evidence="7">
    <location>
        <begin position="192"/>
        <end position="260"/>
    </location>
</feature>
<dbReference type="InterPro" id="IPR003029">
    <property type="entry name" value="S1_domain"/>
</dbReference>
<dbReference type="NCBIfam" id="NF004952">
    <property type="entry name" value="PRK06299.1-2"/>
    <property type="match status" value="1"/>
</dbReference>
<keyword evidence="4 6" id="KW-0689">Ribosomal protein</keyword>
<dbReference type="PANTHER" id="PTHR10724">
    <property type="entry name" value="30S RIBOSOMAL PROTEIN S1"/>
    <property type="match status" value="1"/>
</dbReference>
<sequence length="557" mass="61280">MTENFAQLFEESLKELETRPGAIVKGTVVSIDKDIVLVDAGLKSESAIPADQFKNAEGTLEIAIGDTVDVALDAVEDGFGETILSREKAKRHEAWVELEKAYEEKETIKGVINGKVKGGFTVEVNSVRAFLPGSLVDVRPVRDTTHLEGKELEFKVIKLDAKRNNVVVSRRAVIEAESSAERDTLLANLEEGHEVKGIVKNLTDYGAFVDLGGVDGLLHITDMAWKRVKHPSEIVNVGDEINVKVLKFDKEKSRVSLGMKQMGNDPWQEIANRYPEGSKLSGAVTNLTDYGCFVEIEDGVEGLVHVSEMDWTNKNIHPSKVVNLGDVVEVMVLEIDEERRRISLGLKQCKPNPWEEFAKSHNKGDKVTGKIKSITDFGIFIGLEGGIDGLVHLSDISWNKAGEEAVREYKKGDEISAVVLQVDPERERISLGVKQIEEDPFNKYLTDNKKGAIVIGTVTAVDAKGVTVQLAEEVEGYVRAADLARDRVEDASEVVNVGEELEAKFMGVDRKNRVVNLSVKAKDQAEEKEALDKVNQQDEAGFANAMAEAFKAAKGEE</sequence>
<evidence type="ECO:0000256" key="6">
    <source>
        <dbReference type="PIRNR" id="PIRNR002111"/>
    </source>
</evidence>
<dbReference type="InterPro" id="IPR012340">
    <property type="entry name" value="NA-bd_OB-fold"/>
</dbReference>
<evidence type="ECO:0000256" key="3">
    <source>
        <dbReference type="ARBA" id="ARBA00022884"/>
    </source>
</evidence>
<dbReference type="RefSeq" id="WP_263711278.1">
    <property type="nucleotide sequence ID" value="NZ_JAOWKX010000002.1"/>
</dbReference>
<evidence type="ECO:0000256" key="1">
    <source>
        <dbReference type="ARBA" id="ARBA00006767"/>
    </source>
</evidence>
<comment type="similarity">
    <text evidence="1 6">Belongs to the bacterial ribosomal protein bS1 family.</text>
</comment>
<comment type="function">
    <text evidence="6">Binds mRNA; thus facilitating recognition of the initiation point. It is needed to translate mRNA with a short Shine-Dalgarno (SD) purine-rich sequence.</text>
</comment>
<keyword evidence="2" id="KW-0677">Repeat</keyword>
<feature type="domain" description="S1 motif" evidence="7">
    <location>
        <begin position="364"/>
        <end position="434"/>
    </location>
</feature>
<dbReference type="CDD" id="cd05688">
    <property type="entry name" value="S1_RPS1_repeat_ec3"/>
    <property type="match status" value="1"/>
</dbReference>
<dbReference type="PIRSF" id="PIRSF002111">
    <property type="entry name" value="RpsA"/>
    <property type="match status" value="1"/>
</dbReference>
<protein>
    <recommendedName>
        <fullName evidence="6">30S ribosomal protein S1</fullName>
    </recommendedName>
</protein>
<feature type="domain" description="S1 motif" evidence="7">
    <location>
        <begin position="451"/>
        <end position="520"/>
    </location>
</feature>
<keyword evidence="3 6" id="KW-0694">RNA-binding</keyword>
<reference evidence="8 9" key="1">
    <citation type="submission" date="2022-10" db="EMBL/GenBank/DDBJ databases">
        <title>Aestuariibacter sp. AA17 isolated from Montipora capitata coral fragment.</title>
        <authorList>
            <person name="Emsley S.A."/>
            <person name="Pfannmuller K.M."/>
            <person name="Loughran R.M."/>
            <person name="Shlafstein M."/>
            <person name="Papke E."/>
            <person name="Saw J.H."/>
            <person name="Ushijima B."/>
            <person name="Videau P."/>
        </authorList>
    </citation>
    <scope>NUCLEOTIDE SEQUENCE [LARGE SCALE GENOMIC DNA]</scope>
    <source>
        <strain evidence="8 9">AA17</strain>
    </source>
</reference>
<keyword evidence="5 6" id="KW-0687">Ribonucleoprotein</keyword>
<accession>A0ABT3A631</accession>
<dbReference type="SMART" id="SM00316">
    <property type="entry name" value="S1"/>
    <property type="match status" value="6"/>
</dbReference>
<dbReference type="Proteomes" id="UP001652504">
    <property type="component" value="Unassembled WGS sequence"/>
</dbReference>
<dbReference type="CDD" id="cd05689">
    <property type="entry name" value="S1_RPS1_repeat_ec4"/>
    <property type="match status" value="1"/>
</dbReference>
<name>A0ABT3A631_9ALTE</name>
<dbReference type="InterPro" id="IPR000110">
    <property type="entry name" value="Ribosomal_bS1"/>
</dbReference>
<proteinExistence type="inferred from homology"/>
<dbReference type="NCBIfam" id="TIGR00717">
    <property type="entry name" value="rpsA"/>
    <property type="match status" value="1"/>
</dbReference>
<dbReference type="InterPro" id="IPR050437">
    <property type="entry name" value="Ribos_protein_bS1-like"/>
</dbReference>
<keyword evidence="9" id="KW-1185">Reference proteome</keyword>
<dbReference type="PANTHER" id="PTHR10724:SF7">
    <property type="entry name" value="SMALL RIBOSOMAL SUBUNIT PROTEIN BS1C"/>
    <property type="match status" value="1"/>
</dbReference>
<comment type="caution">
    <text evidence="8">The sequence shown here is derived from an EMBL/GenBank/DDBJ whole genome shotgun (WGS) entry which is preliminary data.</text>
</comment>
<evidence type="ECO:0000256" key="4">
    <source>
        <dbReference type="ARBA" id="ARBA00022980"/>
    </source>
</evidence>
<dbReference type="EMBL" id="JAOWKX010000002">
    <property type="protein sequence ID" value="MCV2884068.1"/>
    <property type="molecule type" value="Genomic_DNA"/>
</dbReference>
<evidence type="ECO:0000313" key="8">
    <source>
        <dbReference type="EMBL" id="MCV2884068.1"/>
    </source>
</evidence>
<dbReference type="PROSITE" id="PS50126">
    <property type="entry name" value="S1"/>
    <property type="match status" value="6"/>
</dbReference>
<dbReference type="NCBIfam" id="NF004954">
    <property type="entry name" value="PRK06299.1-4"/>
    <property type="match status" value="1"/>
</dbReference>
<dbReference type="Gene3D" id="2.40.50.140">
    <property type="entry name" value="Nucleic acid-binding proteins"/>
    <property type="match status" value="6"/>
</dbReference>
<evidence type="ECO:0000256" key="2">
    <source>
        <dbReference type="ARBA" id="ARBA00022737"/>
    </source>
</evidence>